<keyword evidence="3" id="KW-1185">Reference proteome</keyword>
<dbReference type="SUPFAM" id="SSF56219">
    <property type="entry name" value="DNase I-like"/>
    <property type="match status" value="1"/>
</dbReference>
<dbReference type="InterPro" id="IPR038772">
    <property type="entry name" value="Sph/SMPD2-like"/>
</dbReference>
<dbReference type="EMBL" id="BOQL01000006">
    <property type="protein sequence ID" value="GIM63768.1"/>
    <property type="molecule type" value="Genomic_DNA"/>
</dbReference>
<evidence type="ECO:0000313" key="3">
    <source>
        <dbReference type="Proteomes" id="UP000681340"/>
    </source>
</evidence>
<protein>
    <recommendedName>
        <fullName evidence="1">Endonuclease/exonuclease/phosphatase domain-containing protein</fullName>
    </recommendedName>
</protein>
<dbReference type="InterPro" id="IPR005135">
    <property type="entry name" value="Endo/exonuclease/phosphatase"/>
</dbReference>
<dbReference type="Pfam" id="PF03372">
    <property type="entry name" value="Exo_endo_phos"/>
    <property type="match status" value="1"/>
</dbReference>
<dbReference type="InterPro" id="IPR036691">
    <property type="entry name" value="Endo/exonu/phosph_ase_sf"/>
</dbReference>
<proteinExistence type="predicted"/>
<dbReference type="PANTHER" id="PTHR16320:SF23">
    <property type="entry name" value="SPHINGOMYELINASE C 1"/>
    <property type="match status" value="1"/>
</dbReference>
<dbReference type="RefSeq" id="WP_212986763.1">
    <property type="nucleotide sequence ID" value="NZ_BAABEA010000051.1"/>
</dbReference>
<dbReference type="PANTHER" id="PTHR16320">
    <property type="entry name" value="SPHINGOMYELINASE FAMILY MEMBER"/>
    <property type="match status" value="1"/>
</dbReference>
<comment type="caution">
    <text evidence="2">The sequence shown here is derived from an EMBL/GenBank/DDBJ whole genome shotgun (WGS) entry which is preliminary data.</text>
</comment>
<reference evidence="2" key="1">
    <citation type="submission" date="2021-03" db="EMBL/GenBank/DDBJ databases">
        <title>Whole genome shotgun sequence of Actinoplanes auranticolor NBRC 12245.</title>
        <authorList>
            <person name="Komaki H."/>
            <person name="Tamura T."/>
        </authorList>
    </citation>
    <scope>NUCLEOTIDE SEQUENCE</scope>
    <source>
        <strain evidence="2">NBRC 12245</strain>
    </source>
</reference>
<name>A0A919S562_9ACTN</name>
<evidence type="ECO:0000313" key="2">
    <source>
        <dbReference type="EMBL" id="GIM63768.1"/>
    </source>
</evidence>
<dbReference type="Gene3D" id="3.60.10.10">
    <property type="entry name" value="Endonuclease/exonuclease/phosphatase"/>
    <property type="match status" value="1"/>
</dbReference>
<accession>A0A919S562</accession>
<evidence type="ECO:0000259" key="1">
    <source>
        <dbReference type="Pfam" id="PF03372"/>
    </source>
</evidence>
<organism evidence="2 3">
    <name type="scientific">Actinoplanes auranticolor</name>
    <dbReference type="NCBI Taxonomy" id="47988"/>
    <lineage>
        <taxon>Bacteria</taxon>
        <taxon>Bacillati</taxon>
        <taxon>Actinomycetota</taxon>
        <taxon>Actinomycetes</taxon>
        <taxon>Micromonosporales</taxon>
        <taxon>Micromonosporaceae</taxon>
        <taxon>Actinoplanes</taxon>
    </lineage>
</organism>
<sequence length="262" mass="28551">MTRTTEVRLLTFNALMRGDVRARLRALGVVLEQSSYDVVCLQEVLVRRQAALVRRLARHYGHHAWSGSLLLEGGLVLLSRRPIRTARFVRYPRTGPPRPEYLMRKGVQLAVVDTPAGPLAITNTHLSANRDGDWSPANRYTRVARAELDHLAGELAGLDPALPVVAVGDFNVPRDAAALTGFLARTGLTDVLAGDTAPTYRPTPRWPAPPAFDHVLIRPAPGRELSAEARIVLRDAVTLPGGRRGYLSDHYGVEALLSLGAG</sequence>
<dbReference type="GO" id="GO:0004767">
    <property type="term" value="F:sphingomyelin phosphodiesterase activity"/>
    <property type="evidence" value="ECO:0007669"/>
    <property type="project" value="InterPro"/>
</dbReference>
<gene>
    <name evidence="2" type="ORF">Aau02nite_06180</name>
</gene>
<dbReference type="AlphaFoldDB" id="A0A919S562"/>
<feature type="domain" description="Endonuclease/exonuclease/phosphatase" evidence="1">
    <location>
        <begin position="10"/>
        <end position="250"/>
    </location>
</feature>
<dbReference type="Proteomes" id="UP000681340">
    <property type="component" value="Unassembled WGS sequence"/>
</dbReference>